<gene>
    <name evidence="2" type="ORF">SMRZ_LOCUS21047</name>
</gene>
<dbReference type="EMBL" id="UZAI01018554">
    <property type="protein sequence ID" value="VDP38107.1"/>
    <property type="molecule type" value="Genomic_DNA"/>
</dbReference>
<dbReference type="Proteomes" id="UP000277204">
    <property type="component" value="Unassembled WGS sequence"/>
</dbReference>
<keyword evidence="3" id="KW-1185">Reference proteome</keyword>
<feature type="region of interest" description="Disordered" evidence="1">
    <location>
        <begin position="1"/>
        <end position="20"/>
    </location>
</feature>
<name>A0A183MYC2_9TREM</name>
<evidence type="ECO:0000256" key="1">
    <source>
        <dbReference type="SAM" id="MobiDB-lite"/>
    </source>
</evidence>
<accession>A0A183MYC2</accession>
<proteinExistence type="predicted"/>
<organism evidence="2 3">
    <name type="scientific">Schistosoma margrebowiei</name>
    <dbReference type="NCBI Taxonomy" id="48269"/>
    <lineage>
        <taxon>Eukaryota</taxon>
        <taxon>Metazoa</taxon>
        <taxon>Spiralia</taxon>
        <taxon>Lophotrochozoa</taxon>
        <taxon>Platyhelminthes</taxon>
        <taxon>Trematoda</taxon>
        <taxon>Digenea</taxon>
        <taxon>Strigeidida</taxon>
        <taxon>Schistosomatoidea</taxon>
        <taxon>Schistosomatidae</taxon>
        <taxon>Schistosoma</taxon>
    </lineage>
</organism>
<feature type="compositionally biased region" description="Low complexity" evidence="1">
    <location>
        <begin position="8"/>
        <end position="19"/>
    </location>
</feature>
<evidence type="ECO:0000313" key="3">
    <source>
        <dbReference type="Proteomes" id="UP000277204"/>
    </source>
</evidence>
<protein>
    <submittedName>
        <fullName evidence="2">Uncharacterized protein</fullName>
    </submittedName>
</protein>
<reference evidence="2 3" key="1">
    <citation type="submission" date="2018-11" db="EMBL/GenBank/DDBJ databases">
        <authorList>
            <consortium name="Pathogen Informatics"/>
        </authorList>
    </citation>
    <scope>NUCLEOTIDE SEQUENCE [LARGE SCALE GENOMIC DNA]</scope>
    <source>
        <strain evidence="2 3">Zambia</strain>
    </source>
</reference>
<evidence type="ECO:0000313" key="2">
    <source>
        <dbReference type="EMBL" id="VDP38107.1"/>
    </source>
</evidence>
<sequence>MRKLFTVSSSSSSSTSSSSFKINNVNNSGVIRRGPGQDPQCADPLINSVDKFPDTSFSSSSVWKNATDFQPFRARTTIDQSLIGICTSCADCLRVALSHKYYKQKWIVTSNETQNTRFVLFATRQLNVPATHS</sequence>
<dbReference type="AlphaFoldDB" id="A0A183MYC2"/>